<dbReference type="GO" id="GO:0004252">
    <property type="term" value="F:serine-type endopeptidase activity"/>
    <property type="evidence" value="ECO:0007669"/>
    <property type="project" value="InterPro"/>
</dbReference>
<evidence type="ECO:0000313" key="8">
    <source>
        <dbReference type="EMBL" id="KAF7282600.1"/>
    </source>
</evidence>
<dbReference type="PRINTS" id="PR00722">
    <property type="entry name" value="CHYMOTRYPSIN"/>
</dbReference>
<dbReference type="SUPFAM" id="SSF50494">
    <property type="entry name" value="Trypsin-like serine proteases"/>
    <property type="match status" value="1"/>
</dbReference>
<dbReference type="PROSITE" id="PS00135">
    <property type="entry name" value="TRYPSIN_SER"/>
    <property type="match status" value="1"/>
</dbReference>
<keyword evidence="5" id="KW-0645">Protease</keyword>
<dbReference type="Proteomes" id="UP000625711">
    <property type="component" value="Unassembled WGS sequence"/>
</dbReference>
<keyword evidence="1 6" id="KW-0732">Signal</keyword>
<keyword evidence="2" id="KW-1015">Disulfide bond</keyword>
<evidence type="ECO:0000256" key="4">
    <source>
        <dbReference type="ARBA" id="ARBA00024195"/>
    </source>
</evidence>
<evidence type="ECO:0000313" key="9">
    <source>
        <dbReference type="Proteomes" id="UP000625711"/>
    </source>
</evidence>
<sequence length="296" mass="32307">MMDNISIISILLAVVVNLHECQEIATENITYSSDDEEFVSFGVVGGTKVKIEWIHAANGTSIPILEYPHMVALGYGDETNLKWLCGGTLISNQFVLTAAHCIAESLNPLKTIRINSATLDNPTEAYTDIEVEKTYIHPNYNLSSQYDDIALLKLNKIAPGYARPAQLHNTTDIPSNILTATGWGRTDFAGPTSNDLLEVVLKTYTFSECSAFYRKNNRLANGLDDNTQLCAGGEGEEVKDTCNGDSGGPLSYKIENTHYIAGITSFGKACGLVNVPAVYTRVSAYVPWIESIVQIK</sequence>
<dbReference type="InterPro" id="IPR051333">
    <property type="entry name" value="CLIP_Serine_Protease"/>
</dbReference>
<comment type="caution">
    <text evidence="8">The sequence shown here is derived from an EMBL/GenBank/DDBJ whole genome shotgun (WGS) entry which is preliminary data.</text>
</comment>
<dbReference type="EMBL" id="JAACXV010000164">
    <property type="protein sequence ID" value="KAF7282600.1"/>
    <property type="molecule type" value="Genomic_DNA"/>
</dbReference>
<dbReference type="GO" id="GO:0006508">
    <property type="term" value="P:proteolysis"/>
    <property type="evidence" value="ECO:0007669"/>
    <property type="project" value="UniProtKB-KW"/>
</dbReference>
<keyword evidence="3" id="KW-0325">Glycoprotein</keyword>
<name>A0A834MJN0_RHYFE</name>
<evidence type="ECO:0000256" key="5">
    <source>
        <dbReference type="RuleBase" id="RU363034"/>
    </source>
</evidence>
<reference evidence="8" key="1">
    <citation type="submission" date="2020-08" db="EMBL/GenBank/DDBJ databases">
        <title>Genome sequencing and assembly of the red palm weevil Rhynchophorus ferrugineus.</title>
        <authorList>
            <person name="Dias G.B."/>
            <person name="Bergman C.M."/>
            <person name="Manee M."/>
        </authorList>
    </citation>
    <scope>NUCLEOTIDE SEQUENCE</scope>
    <source>
        <strain evidence="8">AA-2017</strain>
        <tissue evidence="8">Whole larva</tissue>
    </source>
</reference>
<proteinExistence type="inferred from homology"/>
<dbReference type="OrthoDB" id="6339452at2759"/>
<keyword evidence="5" id="KW-0720">Serine protease</keyword>
<evidence type="ECO:0000256" key="3">
    <source>
        <dbReference type="ARBA" id="ARBA00023180"/>
    </source>
</evidence>
<dbReference type="SMART" id="SM00020">
    <property type="entry name" value="Tryp_SPc"/>
    <property type="match status" value="1"/>
</dbReference>
<evidence type="ECO:0000256" key="6">
    <source>
        <dbReference type="SAM" id="SignalP"/>
    </source>
</evidence>
<evidence type="ECO:0000256" key="1">
    <source>
        <dbReference type="ARBA" id="ARBA00022729"/>
    </source>
</evidence>
<dbReference type="AlphaFoldDB" id="A0A834MJN0"/>
<keyword evidence="9" id="KW-1185">Reference proteome</keyword>
<dbReference type="PROSITE" id="PS00134">
    <property type="entry name" value="TRYPSIN_HIS"/>
    <property type="match status" value="1"/>
</dbReference>
<dbReference type="Gene3D" id="2.40.10.10">
    <property type="entry name" value="Trypsin-like serine proteases"/>
    <property type="match status" value="1"/>
</dbReference>
<dbReference type="InterPro" id="IPR001254">
    <property type="entry name" value="Trypsin_dom"/>
</dbReference>
<evidence type="ECO:0000259" key="7">
    <source>
        <dbReference type="PROSITE" id="PS50240"/>
    </source>
</evidence>
<dbReference type="InterPro" id="IPR001314">
    <property type="entry name" value="Peptidase_S1A"/>
</dbReference>
<accession>A0A834MJN0</accession>
<feature type="domain" description="Peptidase S1" evidence="7">
    <location>
        <begin position="43"/>
        <end position="294"/>
    </location>
</feature>
<feature type="signal peptide" evidence="6">
    <location>
        <begin position="1"/>
        <end position="21"/>
    </location>
</feature>
<dbReference type="CDD" id="cd00190">
    <property type="entry name" value="Tryp_SPc"/>
    <property type="match status" value="1"/>
</dbReference>
<dbReference type="Pfam" id="PF00089">
    <property type="entry name" value="Trypsin"/>
    <property type="match status" value="1"/>
</dbReference>
<dbReference type="PROSITE" id="PS50240">
    <property type="entry name" value="TRYPSIN_DOM"/>
    <property type="match status" value="1"/>
</dbReference>
<dbReference type="PANTHER" id="PTHR24260">
    <property type="match status" value="1"/>
</dbReference>
<dbReference type="InterPro" id="IPR018114">
    <property type="entry name" value="TRYPSIN_HIS"/>
</dbReference>
<keyword evidence="5" id="KW-0378">Hydrolase</keyword>
<organism evidence="8 9">
    <name type="scientific">Rhynchophorus ferrugineus</name>
    <name type="common">Red palm weevil</name>
    <name type="synonym">Curculio ferrugineus</name>
    <dbReference type="NCBI Taxonomy" id="354439"/>
    <lineage>
        <taxon>Eukaryota</taxon>
        <taxon>Metazoa</taxon>
        <taxon>Ecdysozoa</taxon>
        <taxon>Arthropoda</taxon>
        <taxon>Hexapoda</taxon>
        <taxon>Insecta</taxon>
        <taxon>Pterygota</taxon>
        <taxon>Neoptera</taxon>
        <taxon>Endopterygota</taxon>
        <taxon>Coleoptera</taxon>
        <taxon>Polyphaga</taxon>
        <taxon>Cucujiformia</taxon>
        <taxon>Curculionidae</taxon>
        <taxon>Dryophthorinae</taxon>
        <taxon>Rhynchophorus</taxon>
    </lineage>
</organism>
<dbReference type="InterPro" id="IPR043504">
    <property type="entry name" value="Peptidase_S1_PA_chymotrypsin"/>
</dbReference>
<dbReference type="InterPro" id="IPR033116">
    <property type="entry name" value="TRYPSIN_SER"/>
</dbReference>
<protein>
    <recommendedName>
        <fullName evidence="7">Peptidase S1 domain-containing protein</fullName>
    </recommendedName>
</protein>
<dbReference type="FunFam" id="2.40.10.10:FF:000028">
    <property type="entry name" value="Serine protease easter"/>
    <property type="match status" value="1"/>
</dbReference>
<dbReference type="InterPro" id="IPR009003">
    <property type="entry name" value="Peptidase_S1_PA"/>
</dbReference>
<comment type="similarity">
    <text evidence="4">Belongs to the peptidase S1 family. CLIP subfamily.</text>
</comment>
<gene>
    <name evidence="8" type="ORF">GWI33_002319</name>
</gene>
<dbReference type="PANTHER" id="PTHR24260:SF147">
    <property type="entry name" value="EG:BACR7A4.3 PROTEIN-RELATED"/>
    <property type="match status" value="1"/>
</dbReference>
<feature type="chain" id="PRO_5032410906" description="Peptidase S1 domain-containing protein" evidence="6">
    <location>
        <begin position="22"/>
        <end position="296"/>
    </location>
</feature>
<evidence type="ECO:0000256" key="2">
    <source>
        <dbReference type="ARBA" id="ARBA00023157"/>
    </source>
</evidence>